<dbReference type="PATRIC" id="fig|507626.3.peg.35"/>
<reference evidence="1 2" key="1">
    <citation type="journal article" date="2016" name="Genome Announc.">
        <title>Draft Genome Sequence of 'Halomonas chromatireducens' Strain AGD 8-3, a Haloalkaliphilic Chromate- and Selenite-Reducing Gammaproteobacterium.</title>
        <authorList>
            <person name="Sharko F.S."/>
            <person name="Shapovalova A.A."/>
            <person name="Tsygankova S.V."/>
            <person name="Komova A.V."/>
            <person name="Boulygina E.S."/>
            <person name="Teslyuk A.B."/>
            <person name="Gotovtsev P.M."/>
            <person name="Namsaraev Z.B."/>
            <person name="Khijniak T.V."/>
            <person name="Nedoluzhko A.V."/>
            <person name="Vasilov R.G."/>
        </authorList>
    </citation>
    <scope>NUCLEOTIDE SEQUENCE [LARGE SCALE GENOMIC DNA]</scope>
    <source>
        <strain evidence="1 2">AGD 8-3</strain>
    </source>
</reference>
<protein>
    <submittedName>
        <fullName evidence="1">Uncharacterized protein</fullName>
    </submittedName>
</protein>
<dbReference type="KEGG" id="hco:LOKO_00035"/>
<dbReference type="Proteomes" id="UP000063387">
    <property type="component" value="Chromosome"/>
</dbReference>
<organism evidence="1 2">
    <name type="scientific">Halomonas chromatireducens</name>
    <dbReference type="NCBI Taxonomy" id="507626"/>
    <lineage>
        <taxon>Bacteria</taxon>
        <taxon>Pseudomonadati</taxon>
        <taxon>Pseudomonadota</taxon>
        <taxon>Gammaproteobacteria</taxon>
        <taxon>Oceanospirillales</taxon>
        <taxon>Halomonadaceae</taxon>
        <taxon>Halomonas</taxon>
    </lineage>
</organism>
<dbReference type="AlphaFoldDB" id="A0A0X8HAP3"/>
<dbReference type="STRING" id="507626.LOKO_00035"/>
<reference evidence="1 2" key="2">
    <citation type="submission" date="2016-02" db="EMBL/GenBank/DDBJ databases">
        <authorList>
            <person name="Wen L."/>
            <person name="He K."/>
            <person name="Yang H."/>
        </authorList>
    </citation>
    <scope>NUCLEOTIDE SEQUENCE [LARGE SCALE GENOMIC DNA]</scope>
    <source>
        <strain evidence="1 2">AGD 8-3</strain>
    </source>
</reference>
<dbReference type="EMBL" id="CP014226">
    <property type="protein sequence ID" value="AMC99139.1"/>
    <property type="molecule type" value="Genomic_DNA"/>
</dbReference>
<name>A0A0X8HAP3_9GAMM</name>
<gene>
    <name evidence="1" type="ORF">LOKO_00035</name>
</gene>
<evidence type="ECO:0000313" key="1">
    <source>
        <dbReference type="EMBL" id="AMC99139.1"/>
    </source>
</evidence>
<keyword evidence="2" id="KW-1185">Reference proteome</keyword>
<sequence>MAAFFVFFCQAPRRRQPRLLLSGQRGTQTADSVFHSLHKDAPMKTFTPYSLVPLNPAAMMDVWKLGVMAFELWSTSISTITLRNGLWQTQAPNSARMIKENRKMVSEKLEASLETGFEIQKAMLGMAFGQNTPWWVTSRRTLTPYHRRSSANSRRLSKG</sequence>
<proteinExistence type="predicted"/>
<accession>A0A0X8HAP3</accession>
<evidence type="ECO:0000313" key="2">
    <source>
        <dbReference type="Proteomes" id="UP000063387"/>
    </source>
</evidence>